<proteinExistence type="predicted"/>
<dbReference type="Gene3D" id="6.10.250.690">
    <property type="match status" value="1"/>
</dbReference>
<keyword evidence="5" id="KW-0804">Transcription</keyword>
<dbReference type="Pfam" id="PF00486">
    <property type="entry name" value="Trans_reg_C"/>
    <property type="match status" value="1"/>
</dbReference>
<protein>
    <submittedName>
        <fullName evidence="10">DNA-binding response regulator</fullName>
    </submittedName>
</protein>
<feature type="DNA-binding region" description="OmpR/PhoB-type" evidence="7">
    <location>
        <begin position="136"/>
        <end position="234"/>
    </location>
</feature>
<feature type="domain" description="Response regulatory" evidence="8">
    <location>
        <begin position="14"/>
        <end position="128"/>
    </location>
</feature>
<name>A0A372ITC2_9BACT</name>
<feature type="modified residue" description="4-aspartylphosphate" evidence="6">
    <location>
        <position position="63"/>
    </location>
</feature>
<keyword evidence="2" id="KW-0902">Two-component regulatory system</keyword>
<dbReference type="EMBL" id="QVQT01000001">
    <property type="protein sequence ID" value="RFU18164.1"/>
    <property type="molecule type" value="Genomic_DNA"/>
</dbReference>
<keyword evidence="4 7" id="KW-0238">DNA-binding</keyword>
<dbReference type="Gene3D" id="3.40.50.2300">
    <property type="match status" value="1"/>
</dbReference>
<evidence type="ECO:0000256" key="1">
    <source>
        <dbReference type="ARBA" id="ARBA00022553"/>
    </source>
</evidence>
<dbReference type="PANTHER" id="PTHR48111">
    <property type="entry name" value="REGULATOR OF RPOS"/>
    <property type="match status" value="1"/>
</dbReference>
<dbReference type="InterPro" id="IPR001867">
    <property type="entry name" value="OmpR/PhoB-type_DNA-bd"/>
</dbReference>
<dbReference type="InterPro" id="IPR001789">
    <property type="entry name" value="Sig_transdc_resp-reg_receiver"/>
</dbReference>
<dbReference type="SMART" id="SM00448">
    <property type="entry name" value="REC"/>
    <property type="match status" value="1"/>
</dbReference>
<evidence type="ECO:0000256" key="6">
    <source>
        <dbReference type="PROSITE-ProRule" id="PRU00169"/>
    </source>
</evidence>
<dbReference type="AlphaFoldDB" id="A0A372ITC2"/>
<dbReference type="GO" id="GO:0000156">
    <property type="term" value="F:phosphorelay response regulator activity"/>
    <property type="evidence" value="ECO:0007669"/>
    <property type="project" value="TreeGrafter"/>
</dbReference>
<sequence>MYGYDPSHRIRQMQVLIVEDKRSLAGHLGRALEGEGYSVTLAYDGEEALRLGRTNEFDVMLLDVMLPRMDGVTVIRKLREARLRTQAIIVSARDSMDDIVCGLDAGADDYLTKPFALDVLLARIRAAARRVPAPEPRALEFEDLILRPREHELQRGQRVASLTRTECALLAVLMRRANSIVPHGVLIDEGWSSDADVSFDSLYVFIRALRSKITHPGEPELLHTVRGIGYSLRSAACA</sequence>
<organism evidence="10 11">
    <name type="scientific">Paracidobacterium acidisoli</name>
    <dbReference type="NCBI Taxonomy" id="2303751"/>
    <lineage>
        <taxon>Bacteria</taxon>
        <taxon>Pseudomonadati</taxon>
        <taxon>Acidobacteriota</taxon>
        <taxon>Terriglobia</taxon>
        <taxon>Terriglobales</taxon>
        <taxon>Acidobacteriaceae</taxon>
        <taxon>Paracidobacterium</taxon>
    </lineage>
</organism>
<reference evidence="10 11" key="1">
    <citation type="submission" date="2018-08" db="EMBL/GenBank/DDBJ databases">
        <title>Acidipila sp. 4G-K13, an acidobacterium isolated from forest soil.</title>
        <authorList>
            <person name="Gao Z.-H."/>
            <person name="Qiu L.-H."/>
        </authorList>
    </citation>
    <scope>NUCLEOTIDE SEQUENCE [LARGE SCALE GENOMIC DNA]</scope>
    <source>
        <strain evidence="10 11">4G-K13</strain>
    </source>
</reference>
<comment type="caution">
    <text evidence="10">The sequence shown here is derived from an EMBL/GenBank/DDBJ whole genome shotgun (WGS) entry which is preliminary data.</text>
</comment>
<evidence type="ECO:0000259" key="9">
    <source>
        <dbReference type="PROSITE" id="PS51755"/>
    </source>
</evidence>
<evidence type="ECO:0000256" key="7">
    <source>
        <dbReference type="PROSITE-ProRule" id="PRU01091"/>
    </source>
</evidence>
<dbReference type="PROSITE" id="PS51755">
    <property type="entry name" value="OMPR_PHOB"/>
    <property type="match status" value="1"/>
</dbReference>
<evidence type="ECO:0000256" key="2">
    <source>
        <dbReference type="ARBA" id="ARBA00023012"/>
    </source>
</evidence>
<evidence type="ECO:0000313" key="10">
    <source>
        <dbReference type="EMBL" id="RFU18164.1"/>
    </source>
</evidence>
<evidence type="ECO:0000256" key="4">
    <source>
        <dbReference type="ARBA" id="ARBA00023125"/>
    </source>
</evidence>
<keyword evidence="11" id="KW-1185">Reference proteome</keyword>
<dbReference type="SUPFAM" id="SSF52172">
    <property type="entry name" value="CheY-like"/>
    <property type="match status" value="1"/>
</dbReference>
<gene>
    <name evidence="10" type="ORF">D0Y96_00875</name>
</gene>
<dbReference type="Proteomes" id="UP000264702">
    <property type="component" value="Unassembled WGS sequence"/>
</dbReference>
<dbReference type="InterPro" id="IPR011006">
    <property type="entry name" value="CheY-like_superfamily"/>
</dbReference>
<keyword evidence="1 6" id="KW-0597">Phosphoprotein</keyword>
<dbReference type="InterPro" id="IPR039420">
    <property type="entry name" value="WalR-like"/>
</dbReference>
<dbReference type="Gene3D" id="1.10.10.10">
    <property type="entry name" value="Winged helix-like DNA-binding domain superfamily/Winged helix DNA-binding domain"/>
    <property type="match status" value="1"/>
</dbReference>
<dbReference type="GO" id="GO:0006355">
    <property type="term" value="P:regulation of DNA-templated transcription"/>
    <property type="evidence" value="ECO:0007669"/>
    <property type="project" value="InterPro"/>
</dbReference>
<evidence type="ECO:0000259" key="8">
    <source>
        <dbReference type="PROSITE" id="PS50110"/>
    </source>
</evidence>
<dbReference type="SMART" id="SM00862">
    <property type="entry name" value="Trans_reg_C"/>
    <property type="match status" value="1"/>
</dbReference>
<dbReference type="GO" id="GO:0005829">
    <property type="term" value="C:cytosol"/>
    <property type="evidence" value="ECO:0007669"/>
    <property type="project" value="TreeGrafter"/>
</dbReference>
<dbReference type="Pfam" id="PF00072">
    <property type="entry name" value="Response_reg"/>
    <property type="match status" value="1"/>
</dbReference>
<dbReference type="CDD" id="cd00383">
    <property type="entry name" value="trans_reg_C"/>
    <property type="match status" value="1"/>
</dbReference>
<dbReference type="GO" id="GO:0032993">
    <property type="term" value="C:protein-DNA complex"/>
    <property type="evidence" value="ECO:0007669"/>
    <property type="project" value="TreeGrafter"/>
</dbReference>
<dbReference type="PROSITE" id="PS50110">
    <property type="entry name" value="RESPONSE_REGULATORY"/>
    <property type="match status" value="1"/>
</dbReference>
<evidence type="ECO:0000313" key="11">
    <source>
        <dbReference type="Proteomes" id="UP000264702"/>
    </source>
</evidence>
<evidence type="ECO:0000256" key="5">
    <source>
        <dbReference type="ARBA" id="ARBA00023163"/>
    </source>
</evidence>
<dbReference type="PANTHER" id="PTHR48111:SF22">
    <property type="entry name" value="REGULATOR OF RPOS"/>
    <property type="match status" value="1"/>
</dbReference>
<dbReference type="GO" id="GO:0000976">
    <property type="term" value="F:transcription cis-regulatory region binding"/>
    <property type="evidence" value="ECO:0007669"/>
    <property type="project" value="TreeGrafter"/>
</dbReference>
<keyword evidence="3" id="KW-0805">Transcription regulation</keyword>
<accession>A0A372ITC2</accession>
<evidence type="ECO:0000256" key="3">
    <source>
        <dbReference type="ARBA" id="ARBA00023015"/>
    </source>
</evidence>
<feature type="domain" description="OmpR/PhoB-type" evidence="9">
    <location>
        <begin position="136"/>
        <end position="234"/>
    </location>
</feature>
<dbReference type="InterPro" id="IPR036388">
    <property type="entry name" value="WH-like_DNA-bd_sf"/>
</dbReference>